<name>A0A4R5QJZ9_9PROT</name>
<dbReference type="EMBL" id="SMSJ01000004">
    <property type="protein sequence ID" value="TDH63772.1"/>
    <property type="molecule type" value="Genomic_DNA"/>
</dbReference>
<keyword evidence="2" id="KW-1185">Reference proteome</keyword>
<comment type="caution">
    <text evidence="1">The sequence shown here is derived from an EMBL/GenBank/DDBJ whole genome shotgun (WGS) entry which is preliminary data.</text>
</comment>
<dbReference type="Proteomes" id="UP000295096">
    <property type="component" value="Unassembled WGS sequence"/>
</dbReference>
<dbReference type="RefSeq" id="WP_133287566.1">
    <property type="nucleotide sequence ID" value="NZ_SMSJ01000004.1"/>
</dbReference>
<reference evidence="1 2" key="1">
    <citation type="journal article" date="2016" name="J. Microbiol.">
        <title>Dankookia rubra gen. nov., sp. nov., an alphaproteobacterium isolated from sediment of a shallow stream.</title>
        <authorList>
            <person name="Kim W.H."/>
            <person name="Kim D.H."/>
            <person name="Kang K."/>
            <person name="Ahn T.Y."/>
        </authorList>
    </citation>
    <scope>NUCLEOTIDE SEQUENCE [LARGE SCALE GENOMIC DNA]</scope>
    <source>
        <strain evidence="1 2">JCM30602</strain>
    </source>
</reference>
<organism evidence="1 2">
    <name type="scientific">Dankookia rubra</name>
    <dbReference type="NCBI Taxonomy" id="1442381"/>
    <lineage>
        <taxon>Bacteria</taxon>
        <taxon>Pseudomonadati</taxon>
        <taxon>Pseudomonadota</taxon>
        <taxon>Alphaproteobacteria</taxon>
        <taxon>Acetobacterales</taxon>
        <taxon>Roseomonadaceae</taxon>
        <taxon>Dankookia</taxon>
    </lineage>
</organism>
<proteinExistence type="predicted"/>
<sequence length="139" mass="14746">MPREEDTGPAPGPLLQRGTLSRGAVAGGIGLLALGGLAWLRADNRPEPPLEAYRRMGLTAGPPALRRDLLVEFPAGSAPAPLVRRLEGLGFACRPAEAAWTCLHVAHGEGRAVWEAEVTLRLAEVALAGLEVRFREAAR</sequence>
<evidence type="ECO:0000313" key="1">
    <source>
        <dbReference type="EMBL" id="TDH63772.1"/>
    </source>
</evidence>
<dbReference type="AlphaFoldDB" id="A0A4R5QJZ9"/>
<accession>A0A4R5QJZ9</accession>
<gene>
    <name evidence="1" type="ORF">E2C06_05445</name>
</gene>
<dbReference type="OrthoDB" id="9943219at2"/>
<protein>
    <submittedName>
        <fullName evidence="1">Uncharacterized protein</fullName>
    </submittedName>
</protein>
<evidence type="ECO:0000313" key="2">
    <source>
        <dbReference type="Proteomes" id="UP000295096"/>
    </source>
</evidence>